<accession>A0A9D1MW41</accession>
<gene>
    <name evidence="6" type="ORF">IAC72_01115</name>
</gene>
<dbReference type="EMBL" id="DVOC01000020">
    <property type="protein sequence ID" value="HIU90602.1"/>
    <property type="molecule type" value="Genomic_DNA"/>
</dbReference>
<organism evidence="6 7">
    <name type="scientific">Candidatus Fimimonas merdipullorum</name>
    <dbReference type="NCBI Taxonomy" id="2840822"/>
    <lineage>
        <taxon>Bacteria</taxon>
        <taxon>Pseudomonadati</taxon>
        <taxon>Myxococcota</taxon>
        <taxon>Myxococcia</taxon>
        <taxon>Myxococcales</taxon>
        <taxon>Cystobacterineae</taxon>
        <taxon>Myxococcaceae</taxon>
        <taxon>Myxococcaceae incertae sedis</taxon>
        <taxon>Candidatus Fimimonas</taxon>
    </lineage>
</organism>
<keyword evidence="2" id="KW-0285">Flavoprotein</keyword>
<evidence type="ECO:0000313" key="7">
    <source>
        <dbReference type="Proteomes" id="UP000886852"/>
    </source>
</evidence>
<name>A0A9D1MW41_9BACT</name>
<dbReference type="Gene3D" id="3.50.50.60">
    <property type="entry name" value="FAD/NAD(P)-binding domain"/>
    <property type="match status" value="1"/>
</dbReference>
<reference evidence="6" key="1">
    <citation type="submission" date="2020-10" db="EMBL/GenBank/DDBJ databases">
        <authorList>
            <person name="Gilroy R."/>
        </authorList>
    </citation>
    <scope>NUCLEOTIDE SEQUENCE</scope>
    <source>
        <strain evidence="6">ChiHjej12B11-7776</strain>
    </source>
</reference>
<dbReference type="InterPro" id="IPR057661">
    <property type="entry name" value="RsdA/BaiN/AoA(So)_Rossmann"/>
</dbReference>
<evidence type="ECO:0000256" key="3">
    <source>
        <dbReference type="ARBA" id="ARBA00022827"/>
    </source>
</evidence>
<dbReference type="Gene3D" id="2.40.30.10">
    <property type="entry name" value="Translation factors"/>
    <property type="match status" value="1"/>
</dbReference>
<protein>
    <submittedName>
        <fullName evidence="6">Aminoacetone oxidase family FAD-binding enzyme</fullName>
    </submittedName>
</protein>
<evidence type="ECO:0000256" key="2">
    <source>
        <dbReference type="ARBA" id="ARBA00022630"/>
    </source>
</evidence>
<dbReference type="InterPro" id="IPR036188">
    <property type="entry name" value="FAD/NAD-bd_sf"/>
</dbReference>
<evidence type="ECO:0000259" key="5">
    <source>
        <dbReference type="Pfam" id="PF22780"/>
    </source>
</evidence>
<keyword evidence="3" id="KW-0274">FAD</keyword>
<dbReference type="NCBIfam" id="TIGR00275">
    <property type="entry name" value="aminoacetone oxidase family FAD-binding enzyme"/>
    <property type="match status" value="1"/>
</dbReference>
<dbReference type="InterPro" id="IPR023166">
    <property type="entry name" value="BaiN-like_dom_sf"/>
</dbReference>
<dbReference type="SUPFAM" id="SSF51905">
    <property type="entry name" value="FAD/NAD(P)-binding domain"/>
    <property type="match status" value="1"/>
</dbReference>
<evidence type="ECO:0000259" key="4">
    <source>
        <dbReference type="Pfam" id="PF03486"/>
    </source>
</evidence>
<dbReference type="AlphaFoldDB" id="A0A9D1MW41"/>
<evidence type="ECO:0000256" key="1">
    <source>
        <dbReference type="ARBA" id="ARBA00001974"/>
    </source>
</evidence>
<dbReference type="PANTHER" id="PTHR42887">
    <property type="entry name" value="OS12G0638800 PROTEIN"/>
    <property type="match status" value="1"/>
</dbReference>
<evidence type="ECO:0000313" key="6">
    <source>
        <dbReference type="EMBL" id="HIU90602.1"/>
    </source>
</evidence>
<dbReference type="InterPro" id="IPR004792">
    <property type="entry name" value="BaiN-like"/>
</dbReference>
<proteinExistence type="predicted"/>
<comment type="caution">
    <text evidence="6">The sequence shown here is derived from an EMBL/GenBank/DDBJ whole genome shotgun (WGS) entry which is preliminary data.</text>
</comment>
<feature type="domain" description="RsdA/BaiN/AoA(So)-like insert" evidence="5">
    <location>
        <begin position="178"/>
        <end position="301"/>
    </location>
</feature>
<dbReference type="Proteomes" id="UP000886852">
    <property type="component" value="Unassembled WGS sequence"/>
</dbReference>
<sequence length="378" mass="40694">MKILIVGGGMSGLCYGILCARKGHDVLICEKNARVGKKISVTGNGRCNLGNQNVSERFYNDGAVVKRVLNAVSVAEYLEFLRQCGIITFTDGAGRIYPLCESAPAVAECLRYAYERAGGKTQCNCAVTDVRKQNDGFTANCGGRTLYFDEVVVCCGSGSGCDSPVVDEGLKKYFTPLVPSLVPVRVKGMDKTLNGIRQKGVVTLYSDGKPVATERGEVQFKEYGLSGICIFNLSAVIARDKAKGKVHDYKFVLDAFPDFSQSRLADVLRARSGWERDKLFYGLLHNKVAQHLLKIGGGADELAFAAKNVSFSCEKLLDYSMSQVTAGGVADNFVDEKLRLPNGVRVLGEALNADGLCGGYNLFFAAASAIYASDGGRE</sequence>
<dbReference type="Gene3D" id="1.10.8.260">
    <property type="entry name" value="HI0933 insert domain-like"/>
    <property type="match status" value="1"/>
</dbReference>
<dbReference type="SUPFAM" id="SSF160996">
    <property type="entry name" value="HI0933 insert domain-like"/>
    <property type="match status" value="1"/>
</dbReference>
<comment type="cofactor">
    <cofactor evidence="1">
        <name>FAD</name>
        <dbReference type="ChEBI" id="CHEBI:57692"/>
    </cofactor>
</comment>
<dbReference type="Pfam" id="PF03486">
    <property type="entry name" value="HI0933_like"/>
    <property type="match status" value="1"/>
</dbReference>
<dbReference type="InterPro" id="IPR055178">
    <property type="entry name" value="RsdA/BaiN/AoA(So)-like_dom"/>
</dbReference>
<feature type="domain" description="RsdA/BaiN/AoA(So)-like Rossmann fold-like" evidence="4">
    <location>
        <begin position="2"/>
        <end position="373"/>
    </location>
</feature>
<reference evidence="6" key="2">
    <citation type="journal article" date="2021" name="PeerJ">
        <title>Extensive microbial diversity within the chicken gut microbiome revealed by metagenomics and culture.</title>
        <authorList>
            <person name="Gilroy R."/>
            <person name="Ravi A."/>
            <person name="Getino M."/>
            <person name="Pursley I."/>
            <person name="Horton D.L."/>
            <person name="Alikhan N.F."/>
            <person name="Baker D."/>
            <person name="Gharbi K."/>
            <person name="Hall N."/>
            <person name="Watson M."/>
            <person name="Adriaenssens E.M."/>
            <person name="Foster-Nyarko E."/>
            <person name="Jarju S."/>
            <person name="Secka A."/>
            <person name="Antonio M."/>
            <person name="Oren A."/>
            <person name="Chaudhuri R.R."/>
            <person name="La Ragione R."/>
            <person name="Hildebrand F."/>
            <person name="Pallen M.J."/>
        </authorList>
    </citation>
    <scope>NUCLEOTIDE SEQUENCE</scope>
    <source>
        <strain evidence="6">ChiHjej12B11-7776</strain>
    </source>
</reference>
<dbReference type="Pfam" id="PF22780">
    <property type="entry name" value="HI0933_like_1st"/>
    <property type="match status" value="1"/>
</dbReference>
<dbReference type="PANTHER" id="PTHR42887:SF2">
    <property type="entry name" value="OS12G0638800 PROTEIN"/>
    <property type="match status" value="1"/>
</dbReference>